<keyword evidence="2" id="KW-1185">Reference proteome</keyword>
<dbReference type="Proteomes" id="UP000005239">
    <property type="component" value="Unassembled WGS sequence"/>
</dbReference>
<evidence type="ECO:0000313" key="2">
    <source>
        <dbReference type="Proteomes" id="UP000005239"/>
    </source>
</evidence>
<evidence type="ECO:0000313" key="1">
    <source>
        <dbReference type="EnsemblMetazoa" id="PPA33602.1"/>
    </source>
</evidence>
<protein>
    <submittedName>
        <fullName evidence="1">Uncharacterized protein</fullName>
    </submittedName>
</protein>
<reference evidence="1" key="2">
    <citation type="submission" date="2022-06" db="UniProtKB">
        <authorList>
            <consortium name="EnsemblMetazoa"/>
        </authorList>
    </citation>
    <scope>IDENTIFICATION</scope>
    <source>
        <strain evidence="1">PS312</strain>
    </source>
</reference>
<proteinExistence type="predicted"/>
<sequence length="66" mass="7369">MRCLLVLLAFITTVYSSSYTPVETPPTRERLQGPLDVDDKEQCELACDCARGEPNMFSHPAILVLL</sequence>
<organism evidence="1 2">
    <name type="scientific">Pristionchus pacificus</name>
    <name type="common">Parasitic nematode worm</name>
    <dbReference type="NCBI Taxonomy" id="54126"/>
    <lineage>
        <taxon>Eukaryota</taxon>
        <taxon>Metazoa</taxon>
        <taxon>Ecdysozoa</taxon>
        <taxon>Nematoda</taxon>
        <taxon>Chromadorea</taxon>
        <taxon>Rhabditida</taxon>
        <taxon>Rhabditina</taxon>
        <taxon>Diplogasteromorpha</taxon>
        <taxon>Diplogasteroidea</taxon>
        <taxon>Neodiplogasteridae</taxon>
        <taxon>Pristionchus</taxon>
    </lineage>
</organism>
<dbReference type="AlphaFoldDB" id="A0A2A6B8Q4"/>
<dbReference type="EnsemblMetazoa" id="PPA33602.1">
    <property type="protein sequence ID" value="PPA33602.1"/>
    <property type="gene ID" value="WBGene00271971"/>
</dbReference>
<name>A0A2A6B8Q4_PRIPA</name>
<accession>A0A8R1YU02</accession>
<accession>A0A2A6B8Q4</accession>
<gene>
    <name evidence="1" type="primary">WBGene00271971</name>
</gene>
<reference evidence="2" key="1">
    <citation type="journal article" date="2008" name="Nat. Genet.">
        <title>The Pristionchus pacificus genome provides a unique perspective on nematode lifestyle and parasitism.</title>
        <authorList>
            <person name="Dieterich C."/>
            <person name="Clifton S.W."/>
            <person name="Schuster L.N."/>
            <person name="Chinwalla A."/>
            <person name="Delehaunty K."/>
            <person name="Dinkelacker I."/>
            <person name="Fulton L."/>
            <person name="Fulton R."/>
            <person name="Godfrey J."/>
            <person name="Minx P."/>
            <person name="Mitreva M."/>
            <person name="Roeseler W."/>
            <person name="Tian H."/>
            <person name="Witte H."/>
            <person name="Yang S.P."/>
            <person name="Wilson R.K."/>
            <person name="Sommer R.J."/>
        </authorList>
    </citation>
    <scope>NUCLEOTIDE SEQUENCE [LARGE SCALE GENOMIC DNA]</scope>
    <source>
        <strain evidence="2">PS312</strain>
    </source>
</reference>